<evidence type="ECO:0000313" key="2">
    <source>
        <dbReference type="Proteomes" id="UP000276133"/>
    </source>
</evidence>
<reference evidence="1 2" key="1">
    <citation type="journal article" date="2018" name="Sci. Rep.">
        <title>Genomic signatures of local adaptation to the degree of environmental predictability in rotifers.</title>
        <authorList>
            <person name="Franch-Gras L."/>
            <person name="Hahn C."/>
            <person name="Garcia-Roger E.M."/>
            <person name="Carmona M.J."/>
            <person name="Serra M."/>
            <person name="Gomez A."/>
        </authorList>
    </citation>
    <scope>NUCLEOTIDE SEQUENCE [LARGE SCALE GENOMIC DNA]</scope>
    <source>
        <strain evidence="1">HYR1</strain>
    </source>
</reference>
<dbReference type="Proteomes" id="UP000276133">
    <property type="component" value="Unassembled WGS sequence"/>
</dbReference>
<dbReference type="EMBL" id="REGN01013937">
    <property type="protein sequence ID" value="RMZ93273.1"/>
    <property type="molecule type" value="Genomic_DNA"/>
</dbReference>
<name>A0A3M7P2P3_BRAPC</name>
<evidence type="ECO:0000313" key="1">
    <source>
        <dbReference type="EMBL" id="RMZ93273.1"/>
    </source>
</evidence>
<dbReference type="AlphaFoldDB" id="A0A3M7P2P3"/>
<sequence>MRRIWPKHLRQQFGAHRQDVSDFGCANKRVVSFVPHSATKRA</sequence>
<comment type="caution">
    <text evidence="1">The sequence shown here is derived from an EMBL/GenBank/DDBJ whole genome shotgun (WGS) entry which is preliminary data.</text>
</comment>
<protein>
    <submittedName>
        <fullName evidence="1">Uncharacterized protein</fullName>
    </submittedName>
</protein>
<organism evidence="1 2">
    <name type="scientific">Brachionus plicatilis</name>
    <name type="common">Marine rotifer</name>
    <name type="synonym">Brachionus muelleri</name>
    <dbReference type="NCBI Taxonomy" id="10195"/>
    <lineage>
        <taxon>Eukaryota</taxon>
        <taxon>Metazoa</taxon>
        <taxon>Spiralia</taxon>
        <taxon>Gnathifera</taxon>
        <taxon>Rotifera</taxon>
        <taxon>Eurotatoria</taxon>
        <taxon>Monogononta</taxon>
        <taxon>Pseudotrocha</taxon>
        <taxon>Ploima</taxon>
        <taxon>Brachionidae</taxon>
        <taxon>Brachionus</taxon>
    </lineage>
</organism>
<accession>A0A3M7P2P3</accession>
<feature type="non-terminal residue" evidence="1">
    <location>
        <position position="42"/>
    </location>
</feature>
<keyword evidence="2" id="KW-1185">Reference proteome</keyword>
<gene>
    <name evidence="1" type="ORF">BpHYR1_017552</name>
</gene>
<proteinExistence type="predicted"/>